<dbReference type="Proteomes" id="UP000199673">
    <property type="component" value="Unassembled WGS sequence"/>
</dbReference>
<protein>
    <submittedName>
        <fullName evidence="3">Esterase/lipase</fullName>
    </submittedName>
</protein>
<dbReference type="Pfam" id="PF12697">
    <property type="entry name" value="Abhydrolase_6"/>
    <property type="match status" value="1"/>
</dbReference>
<organism evidence="3 4">
    <name type="scientific">Algoriphagus locisalis</name>
    <dbReference type="NCBI Taxonomy" id="305507"/>
    <lineage>
        <taxon>Bacteria</taxon>
        <taxon>Pseudomonadati</taxon>
        <taxon>Bacteroidota</taxon>
        <taxon>Cytophagia</taxon>
        <taxon>Cytophagales</taxon>
        <taxon>Cyclobacteriaceae</taxon>
        <taxon>Algoriphagus</taxon>
    </lineage>
</organism>
<evidence type="ECO:0000313" key="4">
    <source>
        <dbReference type="Proteomes" id="UP000199673"/>
    </source>
</evidence>
<dbReference type="RefSeq" id="WP_091691740.1">
    <property type="nucleotide sequence ID" value="NZ_FPBF01000001.1"/>
</dbReference>
<keyword evidence="4" id="KW-1185">Reference proteome</keyword>
<sequence>MLRKILLGIFAAAMILAIVYMLGPKLKDQEITIEFPQVPTRLSELQDYVNLREDTVAGLKPGNEAYIVWADSMNKHKTPYSIVYIHGFGASPMEGDPVHRFLAAHFGANLFVTRLPDHGVKRENGLEYLSPQALANAAGEAYQIGKSLGDEVIVVGTSMGGALTLLLASQQPDIKAVTVYSPAIRDYGEKLSAFFNPWMQKLMEMTMMKNKIIHQDREGEKAMYWSEDYHINAYTSLATILYSNMNENTFKKIKQPLFLAYYYKDNEAQDDVVSVPKMLEMYDQIATPADLKRKKAFPNAADHVIASSITSGDWEGVLFSTIDFLENVVKIPAKPEYQEKVDELLMIQDSMGKIK</sequence>
<dbReference type="InterPro" id="IPR050266">
    <property type="entry name" value="AB_hydrolase_sf"/>
</dbReference>
<dbReference type="EMBL" id="FPBF01000001">
    <property type="protein sequence ID" value="SFT53715.1"/>
    <property type="molecule type" value="Genomic_DNA"/>
</dbReference>
<dbReference type="PANTHER" id="PTHR43798">
    <property type="entry name" value="MONOACYLGLYCEROL LIPASE"/>
    <property type="match status" value="1"/>
</dbReference>
<gene>
    <name evidence="3" type="ORF">SAMN04489724_1208</name>
</gene>
<evidence type="ECO:0000259" key="2">
    <source>
        <dbReference type="Pfam" id="PF12697"/>
    </source>
</evidence>
<proteinExistence type="predicted"/>
<accession>A0A1I6YTC3</accession>
<dbReference type="PANTHER" id="PTHR43798:SF31">
    <property type="entry name" value="AB HYDROLASE SUPERFAMILY PROTEIN YCLE"/>
    <property type="match status" value="1"/>
</dbReference>
<dbReference type="SUPFAM" id="SSF53474">
    <property type="entry name" value="alpha/beta-Hydrolases"/>
    <property type="match status" value="1"/>
</dbReference>
<evidence type="ECO:0000313" key="3">
    <source>
        <dbReference type="EMBL" id="SFT53715.1"/>
    </source>
</evidence>
<evidence type="ECO:0000256" key="1">
    <source>
        <dbReference type="ARBA" id="ARBA00022801"/>
    </source>
</evidence>
<dbReference type="STRING" id="305507.SAMN04489724_1208"/>
<feature type="domain" description="AB hydrolase-1" evidence="2">
    <location>
        <begin position="82"/>
        <end position="199"/>
    </location>
</feature>
<reference evidence="4" key="1">
    <citation type="submission" date="2016-10" db="EMBL/GenBank/DDBJ databases">
        <authorList>
            <person name="Varghese N."/>
            <person name="Submissions S."/>
        </authorList>
    </citation>
    <scope>NUCLEOTIDE SEQUENCE [LARGE SCALE GENOMIC DNA]</scope>
    <source>
        <strain evidence="4">DSM 23445</strain>
    </source>
</reference>
<name>A0A1I6YTC3_9BACT</name>
<keyword evidence="1" id="KW-0378">Hydrolase</keyword>
<dbReference type="InterPro" id="IPR029058">
    <property type="entry name" value="AB_hydrolase_fold"/>
</dbReference>
<dbReference type="OrthoDB" id="5416147at2"/>
<dbReference type="AlphaFoldDB" id="A0A1I6YTC3"/>
<dbReference type="GO" id="GO:0016787">
    <property type="term" value="F:hydrolase activity"/>
    <property type="evidence" value="ECO:0007669"/>
    <property type="project" value="UniProtKB-KW"/>
</dbReference>
<dbReference type="Gene3D" id="3.40.50.1820">
    <property type="entry name" value="alpha/beta hydrolase"/>
    <property type="match status" value="1"/>
</dbReference>
<dbReference type="InterPro" id="IPR000073">
    <property type="entry name" value="AB_hydrolase_1"/>
</dbReference>
<dbReference type="GO" id="GO:0016020">
    <property type="term" value="C:membrane"/>
    <property type="evidence" value="ECO:0007669"/>
    <property type="project" value="TreeGrafter"/>
</dbReference>